<dbReference type="Proteomes" id="UP001431209">
    <property type="component" value="Unassembled WGS sequence"/>
</dbReference>
<dbReference type="InterPro" id="IPR005570">
    <property type="entry name" value="RPABC3"/>
</dbReference>
<dbReference type="GO" id="GO:0006351">
    <property type="term" value="P:DNA-templated transcription"/>
    <property type="evidence" value="ECO:0007669"/>
    <property type="project" value="UniProtKB-UniRule"/>
</dbReference>
<dbReference type="GO" id="GO:0005666">
    <property type="term" value="C:RNA polymerase III complex"/>
    <property type="evidence" value="ECO:0007669"/>
    <property type="project" value="TreeGrafter"/>
</dbReference>
<dbReference type="GO" id="GO:0005665">
    <property type="term" value="C:RNA polymerase II, core complex"/>
    <property type="evidence" value="ECO:0007669"/>
    <property type="project" value="UniProtKB-UniRule"/>
</dbReference>
<comment type="subcellular location">
    <subcellularLocation>
        <location evidence="1">Nucleus</location>
    </subcellularLocation>
</comment>
<dbReference type="GO" id="GO:0005736">
    <property type="term" value="C:RNA polymerase I complex"/>
    <property type="evidence" value="ECO:0007669"/>
    <property type="project" value="TreeGrafter"/>
</dbReference>
<dbReference type="SMART" id="SM00658">
    <property type="entry name" value="RPOL8c"/>
    <property type="match status" value="1"/>
</dbReference>
<keyword evidence="5" id="KW-0240">DNA-directed RNA polymerase</keyword>
<evidence type="ECO:0000256" key="1">
    <source>
        <dbReference type="ARBA" id="ARBA00004123"/>
    </source>
</evidence>
<dbReference type="PIRSF" id="PIRSF000779">
    <property type="entry name" value="RNA_pol_Rpb8"/>
    <property type="match status" value="1"/>
</dbReference>
<evidence type="ECO:0000256" key="4">
    <source>
        <dbReference type="PIRNR" id="PIRNR000779"/>
    </source>
</evidence>
<comment type="function">
    <text evidence="4">DNA-dependent RNA polymerase catalyzes the transcription of DNA into RNA using the four ribonucleoside triphosphates as substrates. Common component of RNA polymerases I, II and III which synthesize ribosomal RNA precursors, mRNA precursors and many functional non-coding RNAs, and small RNAs, such as 5S rRNA and tRNAs, respectively.</text>
</comment>
<accession>A0AAW2ZHR1</accession>
<organism evidence="5 6">
    <name type="scientific">Acrasis kona</name>
    <dbReference type="NCBI Taxonomy" id="1008807"/>
    <lineage>
        <taxon>Eukaryota</taxon>
        <taxon>Discoba</taxon>
        <taxon>Heterolobosea</taxon>
        <taxon>Tetramitia</taxon>
        <taxon>Eutetramitia</taxon>
        <taxon>Acrasidae</taxon>
        <taxon>Acrasis</taxon>
    </lineage>
</organism>
<keyword evidence="6" id="KW-1185">Reference proteome</keyword>
<dbReference type="PANTHER" id="PTHR10917">
    <property type="entry name" value="DNA-DIRECTED RNA POLYMERASES I, II, AND III SUBUNIT RPABC3"/>
    <property type="match status" value="1"/>
</dbReference>
<keyword evidence="3 4" id="KW-0539">Nucleus</keyword>
<dbReference type="PANTHER" id="PTHR10917:SF0">
    <property type="entry name" value="DNA-DIRECTED RNA POLYMERASES I, II, AND III SUBUNIT RPABC3"/>
    <property type="match status" value="1"/>
</dbReference>
<evidence type="ECO:0000256" key="3">
    <source>
        <dbReference type="ARBA" id="ARBA00023242"/>
    </source>
</evidence>
<reference evidence="5 6" key="1">
    <citation type="submission" date="2024-03" db="EMBL/GenBank/DDBJ databases">
        <title>The Acrasis kona genome and developmental transcriptomes reveal deep origins of eukaryotic multicellular pathways.</title>
        <authorList>
            <person name="Sheikh S."/>
            <person name="Fu C.-J."/>
            <person name="Brown M.W."/>
            <person name="Baldauf S.L."/>
        </authorList>
    </citation>
    <scope>NUCLEOTIDE SEQUENCE [LARGE SCALE GENOMIC DNA]</scope>
    <source>
        <strain evidence="5 6">ATCC MYA-3509</strain>
    </source>
</reference>
<name>A0AAW2ZHR1_9EUKA</name>
<dbReference type="SUPFAM" id="SSF50249">
    <property type="entry name" value="Nucleic acid-binding proteins"/>
    <property type="match status" value="1"/>
</dbReference>
<evidence type="ECO:0000313" key="5">
    <source>
        <dbReference type="EMBL" id="KAL0488832.1"/>
    </source>
</evidence>
<dbReference type="InterPro" id="IPR012340">
    <property type="entry name" value="NA-bd_OB-fold"/>
</dbReference>
<comment type="caution">
    <text evidence="5">The sequence shown here is derived from an EMBL/GenBank/DDBJ whole genome shotgun (WGS) entry which is preliminary data.</text>
</comment>
<keyword evidence="5" id="KW-0804">Transcription</keyword>
<dbReference type="GO" id="GO:0003899">
    <property type="term" value="F:DNA-directed RNA polymerase activity"/>
    <property type="evidence" value="ECO:0007669"/>
    <property type="project" value="UniProtKB-UniRule"/>
</dbReference>
<gene>
    <name evidence="5" type="ORF">AKO1_013105</name>
</gene>
<comment type="similarity">
    <text evidence="2 4">Belongs to the eukaryotic RPB8 RNA polymerase subunit family.</text>
</comment>
<dbReference type="AlphaFoldDB" id="A0AAW2ZHR1"/>
<evidence type="ECO:0000256" key="2">
    <source>
        <dbReference type="ARBA" id="ARBA00008912"/>
    </source>
</evidence>
<protein>
    <recommendedName>
        <fullName evidence="4">DNA-directed RNA polymerases I, II, and III subunit RPABC3</fullName>
    </recommendedName>
</protein>
<dbReference type="EMBL" id="JAOPGA020001480">
    <property type="protein sequence ID" value="KAL0488832.1"/>
    <property type="molecule type" value="Genomic_DNA"/>
</dbReference>
<dbReference type="Pfam" id="PF03870">
    <property type="entry name" value="RNA_pol_Rpb8"/>
    <property type="match status" value="1"/>
</dbReference>
<evidence type="ECO:0000313" key="6">
    <source>
        <dbReference type="Proteomes" id="UP001431209"/>
    </source>
</evidence>
<dbReference type="Gene3D" id="2.40.50.140">
    <property type="entry name" value="Nucleic acid-binding proteins"/>
    <property type="match status" value="1"/>
</dbReference>
<proteinExistence type="inferred from homology"/>
<sequence length="132" mass="15181">MSFIVQDVFNVEQVDPEGKKFDKVARLICKSLDEDMDLVLDINEDLYKVRKGEHLKVALAKTIQDGDTNLMDDFDYVMFGRVFKFVPEKDVEKMSVLISFGGLIMKLSASPKPLKKIEPDSSIYLLMKRQEE</sequence>